<comment type="caution">
    <text evidence="2">The sequence shown here is derived from an EMBL/GenBank/DDBJ whole genome shotgun (WGS) entry which is preliminary data.</text>
</comment>
<dbReference type="Proteomes" id="UP000319210">
    <property type="component" value="Unassembled WGS sequence"/>
</dbReference>
<evidence type="ECO:0000256" key="1">
    <source>
        <dbReference type="SAM" id="MobiDB-lite"/>
    </source>
</evidence>
<evidence type="ECO:0000313" key="2">
    <source>
        <dbReference type="EMBL" id="GEB50969.1"/>
    </source>
</evidence>
<proteinExistence type="predicted"/>
<feature type="compositionally biased region" description="Polar residues" evidence="1">
    <location>
        <begin position="87"/>
        <end position="97"/>
    </location>
</feature>
<dbReference type="AlphaFoldDB" id="A0A4Y3R151"/>
<evidence type="ECO:0000313" key="3">
    <source>
        <dbReference type="Proteomes" id="UP000319210"/>
    </source>
</evidence>
<sequence length="105" mass="11304">MPSSSSHREIGRVQPERDLEEDTDIERPWSLDGLRTGNPSRAGAAPVRVSVRCIVVDGPDGEALRAQQVHAIRTALAWLAERPAAGSCSQGLSSRTEAVSKRDSN</sequence>
<feature type="region of interest" description="Disordered" evidence="1">
    <location>
        <begin position="1"/>
        <end position="43"/>
    </location>
</feature>
<keyword evidence="3" id="KW-1185">Reference proteome</keyword>
<accession>A0A4Y3R151</accession>
<reference evidence="2 3" key="1">
    <citation type="submission" date="2019-06" db="EMBL/GenBank/DDBJ databases">
        <title>Whole genome shotgun sequence of Streptomyces cacaoi subsp. cacaoi NBRC 12748.</title>
        <authorList>
            <person name="Hosoyama A."/>
            <person name="Uohara A."/>
            <person name="Ohji S."/>
            <person name="Ichikawa N."/>
        </authorList>
    </citation>
    <scope>NUCLEOTIDE SEQUENCE [LARGE SCALE GENOMIC DNA]</scope>
    <source>
        <strain evidence="2 3">NBRC 12748</strain>
    </source>
</reference>
<gene>
    <name evidence="2" type="ORF">SCA03_35200</name>
</gene>
<protein>
    <submittedName>
        <fullName evidence="2">Uncharacterized protein</fullName>
    </submittedName>
</protein>
<dbReference type="EMBL" id="BJMM01000017">
    <property type="protein sequence ID" value="GEB50969.1"/>
    <property type="molecule type" value="Genomic_DNA"/>
</dbReference>
<feature type="compositionally biased region" description="Basic and acidic residues" evidence="1">
    <location>
        <begin position="1"/>
        <end position="17"/>
    </location>
</feature>
<name>A0A4Y3R151_STRCI</name>
<organism evidence="2 3">
    <name type="scientific">Streptomyces cacaoi</name>
    <dbReference type="NCBI Taxonomy" id="1898"/>
    <lineage>
        <taxon>Bacteria</taxon>
        <taxon>Bacillati</taxon>
        <taxon>Actinomycetota</taxon>
        <taxon>Actinomycetes</taxon>
        <taxon>Kitasatosporales</taxon>
        <taxon>Streptomycetaceae</taxon>
        <taxon>Streptomyces</taxon>
    </lineage>
</organism>
<feature type="region of interest" description="Disordered" evidence="1">
    <location>
        <begin position="84"/>
        <end position="105"/>
    </location>
</feature>